<name>A0A0F9UTQ8_9ZZZZ</name>
<accession>A0A0F9UTQ8</accession>
<evidence type="ECO:0000313" key="1">
    <source>
        <dbReference type="EMBL" id="KKN90852.1"/>
    </source>
</evidence>
<gene>
    <name evidence="1" type="ORF">LCGC14_0224350</name>
</gene>
<reference evidence="1" key="1">
    <citation type="journal article" date="2015" name="Nature">
        <title>Complex archaea that bridge the gap between prokaryotes and eukaryotes.</title>
        <authorList>
            <person name="Spang A."/>
            <person name="Saw J.H."/>
            <person name="Jorgensen S.L."/>
            <person name="Zaremba-Niedzwiedzka K."/>
            <person name="Martijn J."/>
            <person name="Lind A.E."/>
            <person name="van Eijk R."/>
            <person name="Schleper C."/>
            <person name="Guy L."/>
            <person name="Ettema T.J."/>
        </authorList>
    </citation>
    <scope>NUCLEOTIDE SEQUENCE</scope>
</reference>
<protein>
    <submittedName>
        <fullName evidence="1">Uncharacterized protein</fullName>
    </submittedName>
</protein>
<comment type="caution">
    <text evidence="1">The sequence shown here is derived from an EMBL/GenBank/DDBJ whole genome shotgun (WGS) entry which is preliminary data.</text>
</comment>
<proteinExistence type="predicted"/>
<dbReference type="AlphaFoldDB" id="A0A0F9UTQ8"/>
<sequence>MSYKMWKLTYQYICRKCNTLHYKVSPNCQSCGSQATLRLLKKEDYKEWKQAKKGK</sequence>
<organism evidence="1">
    <name type="scientific">marine sediment metagenome</name>
    <dbReference type="NCBI Taxonomy" id="412755"/>
    <lineage>
        <taxon>unclassified sequences</taxon>
        <taxon>metagenomes</taxon>
        <taxon>ecological metagenomes</taxon>
    </lineage>
</organism>
<dbReference type="SUPFAM" id="SSF57829">
    <property type="entry name" value="Zn-binding ribosomal proteins"/>
    <property type="match status" value="1"/>
</dbReference>
<dbReference type="EMBL" id="LAZR01000107">
    <property type="protein sequence ID" value="KKN90852.1"/>
    <property type="molecule type" value="Genomic_DNA"/>
</dbReference>
<dbReference type="InterPro" id="IPR011332">
    <property type="entry name" value="Ribosomal_zn-bd"/>
</dbReference>
<dbReference type="GO" id="GO:0006412">
    <property type="term" value="P:translation"/>
    <property type="evidence" value="ECO:0007669"/>
    <property type="project" value="InterPro"/>
</dbReference>